<dbReference type="PROSITE" id="PS51332">
    <property type="entry name" value="B12_BINDING"/>
    <property type="match status" value="1"/>
</dbReference>
<comment type="cofactor">
    <cofactor evidence="1">
        <name>[4Fe-4S] cluster</name>
        <dbReference type="ChEBI" id="CHEBI:49883"/>
    </cofactor>
</comment>
<dbReference type="InterPro" id="IPR007197">
    <property type="entry name" value="rSAM"/>
</dbReference>
<dbReference type="SUPFAM" id="SSF102114">
    <property type="entry name" value="Radical SAM enzymes"/>
    <property type="match status" value="1"/>
</dbReference>
<evidence type="ECO:0000256" key="2">
    <source>
        <dbReference type="ARBA" id="ARBA00022603"/>
    </source>
</evidence>
<evidence type="ECO:0000256" key="7">
    <source>
        <dbReference type="ARBA" id="ARBA00023014"/>
    </source>
</evidence>
<evidence type="ECO:0000259" key="8">
    <source>
        <dbReference type="PROSITE" id="PS51332"/>
    </source>
</evidence>
<dbReference type="GO" id="GO:0003824">
    <property type="term" value="F:catalytic activity"/>
    <property type="evidence" value="ECO:0007669"/>
    <property type="project" value="InterPro"/>
</dbReference>
<evidence type="ECO:0000256" key="6">
    <source>
        <dbReference type="ARBA" id="ARBA00023004"/>
    </source>
</evidence>
<dbReference type="RefSeq" id="WP_073286053.1">
    <property type="nucleotide sequence ID" value="NZ_FRCP01000009.1"/>
</dbReference>
<dbReference type="GO" id="GO:0031419">
    <property type="term" value="F:cobalamin binding"/>
    <property type="evidence" value="ECO:0007669"/>
    <property type="project" value="InterPro"/>
</dbReference>
<name>A0A1M7I7U4_9FIRM</name>
<evidence type="ECO:0000259" key="9">
    <source>
        <dbReference type="PROSITE" id="PS51918"/>
    </source>
</evidence>
<dbReference type="OrthoDB" id="9801659at2"/>
<protein>
    <submittedName>
        <fullName evidence="10">Radical SAM superfamily enzyme YgiQ, UPF0313 family</fullName>
    </submittedName>
</protein>
<keyword evidence="2" id="KW-0489">Methyltransferase</keyword>
<keyword evidence="4" id="KW-0949">S-adenosyl-L-methionine</keyword>
<keyword evidence="7" id="KW-0411">Iron-sulfur</keyword>
<dbReference type="InterPro" id="IPR034466">
    <property type="entry name" value="Methyltransferase_Class_B"/>
</dbReference>
<evidence type="ECO:0000256" key="5">
    <source>
        <dbReference type="ARBA" id="ARBA00022723"/>
    </source>
</evidence>
<dbReference type="Gene3D" id="3.40.50.280">
    <property type="entry name" value="Cobalamin-binding domain"/>
    <property type="match status" value="1"/>
</dbReference>
<dbReference type="CDD" id="cd01335">
    <property type="entry name" value="Radical_SAM"/>
    <property type="match status" value="1"/>
</dbReference>
<dbReference type="InterPro" id="IPR058240">
    <property type="entry name" value="rSAM_sf"/>
</dbReference>
<dbReference type="PANTHER" id="PTHR43409">
    <property type="entry name" value="ANAEROBIC MAGNESIUM-PROTOPORPHYRIN IX MONOMETHYL ESTER CYCLASE-RELATED"/>
    <property type="match status" value="1"/>
</dbReference>
<dbReference type="PANTHER" id="PTHR43409:SF7">
    <property type="entry name" value="BLL1977 PROTEIN"/>
    <property type="match status" value="1"/>
</dbReference>
<dbReference type="STRING" id="1120996.SAMN02746066_01720"/>
<keyword evidence="5" id="KW-0479">Metal-binding</keyword>
<evidence type="ECO:0000256" key="1">
    <source>
        <dbReference type="ARBA" id="ARBA00001966"/>
    </source>
</evidence>
<dbReference type="Proteomes" id="UP000184038">
    <property type="component" value="Unassembled WGS sequence"/>
</dbReference>
<reference evidence="10 11" key="1">
    <citation type="submission" date="2016-11" db="EMBL/GenBank/DDBJ databases">
        <authorList>
            <person name="Jaros S."/>
            <person name="Januszkiewicz K."/>
            <person name="Wedrychowicz H."/>
        </authorList>
    </citation>
    <scope>NUCLEOTIDE SEQUENCE [LARGE SCALE GENOMIC DNA]</scope>
    <source>
        <strain evidence="10 11">DSM 15930</strain>
    </source>
</reference>
<dbReference type="InterPro" id="IPR051198">
    <property type="entry name" value="BchE-like"/>
</dbReference>
<feature type="domain" description="B12-binding" evidence="8">
    <location>
        <begin position="1"/>
        <end position="136"/>
    </location>
</feature>
<dbReference type="SFLD" id="SFLDG01123">
    <property type="entry name" value="methyltransferase_(Class_B)"/>
    <property type="match status" value="1"/>
</dbReference>
<dbReference type="PROSITE" id="PS51918">
    <property type="entry name" value="RADICAL_SAM"/>
    <property type="match status" value="1"/>
</dbReference>
<proteinExistence type="predicted"/>
<gene>
    <name evidence="10" type="ORF">SAMN02746066_01720</name>
</gene>
<dbReference type="SMART" id="SM00729">
    <property type="entry name" value="Elp3"/>
    <property type="match status" value="1"/>
</dbReference>
<dbReference type="EMBL" id="FRCP01000009">
    <property type="protein sequence ID" value="SHM36876.1"/>
    <property type="molecule type" value="Genomic_DNA"/>
</dbReference>
<dbReference type="Gene3D" id="3.80.30.20">
    <property type="entry name" value="tm_1862 like domain"/>
    <property type="match status" value="1"/>
</dbReference>
<dbReference type="Pfam" id="PF02310">
    <property type="entry name" value="B12-binding"/>
    <property type="match status" value="1"/>
</dbReference>
<sequence length="531" mass="61795">MKICLVAVLGGDLVRSAEHVGLGMIASYLREKGHQVSLLEIKNAKEKKNYENLLPGSYDLVGFTTTCITLTDVLTVAKHLKECRNGLNIVLGGHMATFSGMQILMQFPQIDYIISGEGEISFYELVTCLENNSDLSEVKGIYFRNENGVQKNEDRELIADLDDLPFPARDQFLHNKKNTQYIRISTSRGCYGNCAFCSSFVGRKQKGPCWRGRSPKNVVDELEQLVKDYDFHTFDFVDSTFEDPGKEGKIRIGEIAKEIINRKLNIYYNCCFRAENWKDEDRPLLALLINSGLEKVNIGFESGNDRGLKILNKKARMSDNWKAIEIIKDFPDIYITFGFIMLHPYSTMEDLADNARFLYKTGIGQVIRHYFWQLEVYPGTLMEEKLIKDALLTKEYDITEGMYQYRFIDSRVNVFPNIFKSLLELESVWDFEIFDIVIHTFITRLRREYKNTTTFDKIENFRNFVNEERKEMAKFNIKFFMRLLKDPTAFDVEKEKTLLDHQIKKSMEQIRKAQYQLGREILKLGQKLINR</sequence>
<dbReference type="InterPro" id="IPR006158">
    <property type="entry name" value="Cobalamin-bd"/>
</dbReference>
<dbReference type="SFLD" id="SFLDS00029">
    <property type="entry name" value="Radical_SAM"/>
    <property type="match status" value="1"/>
</dbReference>
<keyword evidence="3" id="KW-0808">Transferase</keyword>
<evidence type="ECO:0000313" key="10">
    <source>
        <dbReference type="EMBL" id="SHM36876.1"/>
    </source>
</evidence>
<dbReference type="InterPro" id="IPR006638">
    <property type="entry name" value="Elp3/MiaA/NifB-like_rSAM"/>
</dbReference>
<dbReference type="InterPro" id="IPR023404">
    <property type="entry name" value="rSAM_horseshoe"/>
</dbReference>
<dbReference type="CDD" id="cd02068">
    <property type="entry name" value="radical_SAM_B12_BD"/>
    <property type="match status" value="1"/>
</dbReference>
<dbReference type="AlphaFoldDB" id="A0A1M7I7U4"/>
<feature type="domain" description="Radical SAM core" evidence="9">
    <location>
        <begin position="174"/>
        <end position="409"/>
    </location>
</feature>
<evidence type="ECO:0000313" key="11">
    <source>
        <dbReference type="Proteomes" id="UP000184038"/>
    </source>
</evidence>
<accession>A0A1M7I7U4</accession>
<dbReference type="GO" id="GO:0046872">
    <property type="term" value="F:metal ion binding"/>
    <property type="evidence" value="ECO:0007669"/>
    <property type="project" value="UniProtKB-KW"/>
</dbReference>
<dbReference type="Pfam" id="PF04055">
    <property type="entry name" value="Radical_SAM"/>
    <property type="match status" value="1"/>
</dbReference>
<keyword evidence="6" id="KW-0408">Iron</keyword>
<evidence type="ECO:0000256" key="3">
    <source>
        <dbReference type="ARBA" id="ARBA00022679"/>
    </source>
</evidence>
<dbReference type="SFLD" id="SFLDG01082">
    <property type="entry name" value="B12-binding_domain_containing"/>
    <property type="match status" value="1"/>
</dbReference>
<evidence type="ECO:0000256" key="4">
    <source>
        <dbReference type="ARBA" id="ARBA00022691"/>
    </source>
</evidence>
<keyword evidence="11" id="KW-1185">Reference proteome</keyword>
<dbReference type="GO" id="GO:0051539">
    <property type="term" value="F:4 iron, 4 sulfur cluster binding"/>
    <property type="evidence" value="ECO:0007669"/>
    <property type="project" value="UniProtKB-KW"/>
</dbReference>
<organism evidence="10 11">
    <name type="scientific">Anaerosporobacter mobilis DSM 15930</name>
    <dbReference type="NCBI Taxonomy" id="1120996"/>
    <lineage>
        <taxon>Bacteria</taxon>
        <taxon>Bacillati</taxon>
        <taxon>Bacillota</taxon>
        <taxon>Clostridia</taxon>
        <taxon>Lachnospirales</taxon>
        <taxon>Lachnospiraceae</taxon>
        <taxon>Anaerosporobacter</taxon>
    </lineage>
</organism>